<name>D2NSH4_ROTMD</name>
<keyword evidence="2" id="KW-1185">Reference proteome</keyword>
<dbReference type="HOGENOM" id="CLU_606743_0_0_11"/>
<reference evidence="1 2" key="3">
    <citation type="journal article" date="2010" name="Sequencing">
        <title>Complete Genome Sequence of Rothia mucilaginosa DY-18: A Clinical Isolate with Dense Meshwork-Like Structures from a Persistent Apical Periodontitis Lesion.</title>
        <authorList>
            <person name="Yamane K."/>
            <person name="Nambu T."/>
            <person name="Yamanaka T."/>
            <person name="Mashimo C."/>
            <person name="Sugimori C."/>
            <person name="Leung K.-P."/>
            <person name="Fukushima H."/>
        </authorList>
    </citation>
    <scope>NUCLEOTIDE SEQUENCE [LARGE SCALE GENOMIC DNA]</scope>
    <source>
        <strain evidence="1 2">DY-18</strain>
    </source>
</reference>
<evidence type="ECO:0000313" key="2">
    <source>
        <dbReference type="Proteomes" id="UP000001883"/>
    </source>
</evidence>
<dbReference type="AlphaFoldDB" id="D2NSH4"/>
<dbReference type="GO" id="GO:0006508">
    <property type="term" value="P:proteolysis"/>
    <property type="evidence" value="ECO:0007669"/>
    <property type="project" value="UniProtKB-KW"/>
</dbReference>
<evidence type="ECO:0000313" key="1">
    <source>
        <dbReference type="EMBL" id="BAI64600.1"/>
    </source>
</evidence>
<keyword evidence="1" id="KW-0645">Protease</keyword>
<gene>
    <name evidence="1" type="ordered locus">RMDY18_07680</name>
</gene>
<reference evidence="1 2" key="2">
    <citation type="journal article" date="2010" name="J Osaka Dent Univ">
        <title>Isolation and identification of Rothia mucilaginosa from persistent apical periodontitis lesions.</title>
        <authorList>
            <person name="Yamane K."/>
            <person name="Yoshida M."/>
            <person name="Fujihira T."/>
            <person name="Baba T."/>
            <person name="Tsuji N."/>
            <person name="Hayashi H."/>
            <person name="Sugimori C."/>
            <person name="Yamanaka T."/>
            <person name="Mashimo C."/>
            <person name="Nambu T."/>
            <person name="Kawai H."/>
            <person name="Fukushima H."/>
        </authorList>
    </citation>
    <scope>NUCLEOTIDE SEQUENCE [LARGE SCALE GENOMIC DNA]</scope>
    <source>
        <strain evidence="1 2">DY-18</strain>
    </source>
</reference>
<keyword evidence="1" id="KW-0378">Hydrolase</keyword>
<dbReference type="Proteomes" id="UP000001883">
    <property type="component" value="Chromosome"/>
</dbReference>
<reference evidence="2" key="1">
    <citation type="submission" date="2009-07" db="EMBL/GenBank/DDBJ databases">
        <title>Complete genome sequence of Rothia mucilaginosa DJ.</title>
        <authorList>
            <person name="Yamane K."/>
            <person name="Nambu T."/>
            <person name="Mashimo C."/>
            <person name="Sugimori C."/>
            <person name="Yamanaka T."/>
            <person name="Leung K."/>
            <person name="Fukushima H."/>
        </authorList>
    </citation>
    <scope>NUCLEOTIDE SEQUENCE [LARGE SCALE GENOMIC DNA]</scope>
    <source>
        <strain evidence="2">DY-18</strain>
    </source>
</reference>
<sequence length="451" mass="46278">MQYAYFLEYQPSRVRAAGGIGGAGFSGHSESPRGSTLLGSAGCASPPLSSRYQRRAQYSLSTALTGHSESPRVAHRATCGVERSILRGFRGLRYVERLDEAGHPAVAVFYYAGLNADELFAQALGDFAEVLGGCRDFEVFCLELADGCDHCCGAASEDFGDVAVCHSFTPFGEGDCALFDGHAAVLGELNQRGAGHALQDGAGQFGGDDLVFLAEDEEHVHAAELFDGVAAVRVLEDDLLAAVLFAFGLGDHGRRVVAAALCRTGAAFACAGVGGGEPDVYGFGGTEVVTCGRADDVVLHVLCGAHAEVRLGCDHEGAEVEGFTVAGGYPCFVCLDEFAQGFNEGLGGQFRQGQAACGVREACRVLFGAEGPHGAVGVAVAFDAFEDFLAVVEDSGGGIEGQRAVGVNSCVVPGAAGLVVTLPVDGDHVVAEVVTEAGVCEDFGAAFGGGG</sequence>
<proteinExistence type="predicted"/>
<dbReference type="EMBL" id="AP011540">
    <property type="protein sequence ID" value="BAI64600.1"/>
    <property type="molecule type" value="Genomic_DNA"/>
</dbReference>
<accession>D2NSH4</accession>
<dbReference type="KEGG" id="rmu:RMDY18_07680"/>
<dbReference type="GO" id="GO:0008233">
    <property type="term" value="F:peptidase activity"/>
    <property type="evidence" value="ECO:0007669"/>
    <property type="project" value="UniProtKB-KW"/>
</dbReference>
<dbReference type="STRING" id="680646.RMDY18_07680"/>
<protein>
    <submittedName>
        <fullName evidence="1">Trypsin-like serine protease</fullName>
    </submittedName>
</protein>
<organism evidence="1 2">
    <name type="scientific">Rothia mucilaginosa (strain DY-18)</name>
    <name type="common">Stomatococcus mucilaginosus</name>
    <dbReference type="NCBI Taxonomy" id="680646"/>
    <lineage>
        <taxon>Bacteria</taxon>
        <taxon>Bacillati</taxon>
        <taxon>Actinomycetota</taxon>
        <taxon>Actinomycetes</taxon>
        <taxon>Micrococcales</taxon>
        <taxon>Micrococcaceae</taxon>
        <taxon>Rothia</taxon>
    </lineage>
</organism>